<evidence type="ECO:0000313" key="2">
    <source>
        <dbReference type="EMBL" id="MBG9986763.1"/>
    </source>
</evidence>
<name>A0ABS0LRH9_9LACT</name>
<organism evidence="2 3">
    <name type="scientific">Facklamia lactis</name>
    <dbReference type="NCBI Taxonomy" id="2749967"/>
    <lineage>
        <taxon>Bacteria</taxon>
        <taxon>Bacillati</taxon>
        <taxon>Bacillota</taxon>
        <taxon>Bacilli</taxon>
        <taxon>Lactobacillales</taxon>
        <taxon>Aerococcaceae</taxon>
        <taxon>Facklamia</taxon>
    </lineage>
</organism>
<dbReference type="EMBL" id="JACBXQ010000004">
    <property type="protein sequence ID" value="MBG9986763.1"/>
    <property type="molecule type" value="Genomic_DNA"/>
</dbReference>
<comment type="caution">
    <text evidence="2">The sequence shown here is derived from an EMBL/GenBank/DDBJ whole genome shotgun (WGS) entry which is preliminary data.</text>
</comment>
<protein>
    <recommendedName>
        <fullName evidence="4">PepSY domain-containing protein</fullName>
    </recommendedName>
</protein>
<gene>
    <name evidence="2" type="ORF">HZY91_07615</name>
</gene>
<dbReference type="Proteomes" id="UP000721415">
    <property type="component" value="Unassembled WGS sequence"/>
</dbReference>
<reference evidence="2 3" key="1">
    <citation type="submission" date="2020-07" db="EMBL/GenBank/DDBJ databases">
        <title>Facklamia lactis sp. nov., isolated from raw milk.</title>
        <authorList>
            <person name="Doll E.V."/>
            <person name="Huptas C."/>
            <person name="Staib L."/>
            <person name="Wenning M."/>
            <person name="Scherer S."/>
        </authorList>
    </citation>
    <scope>NUCLEOTIDE SEQUENCE [LARGE SCALE GENOMIC DNA]</scope>
    <source>
        <strain evidence="2 3">DSM 111018</strain>
    </source>
</reference>
<keyword evidence="1" id="KW-1133">Transmembrane helix</keyword>
<sequence>MSNKQNSNLIGALVLVSGMIIGAAGAIFYKENRPMNAGKILENVKQIFATEGEIIGSWIDYDAVEYTGFDSQPLVYVGGITRMEKGKPVHYSFSADIYTGEILNTYTTH</sequence>
<accession>A0ABS0LRH9</accession>
<proteinExistence type="predicted"/>
<dbReference type="RefSeq" id="WP_197115676.1">
    <property type="nucleotide sequence ID" value="NZ_JACBXQ010000004.1"/>
</dbReference>
<feature type="transmembrane region" description="Helical" evidence="1">
    <location>
        <begin position="6"/>
        <end position="29"/>
    </location>
</feature>
<evidence type="ECO:0000256" key="1">
    <source>
        <dbReference type="SAM" id="Phobius"/>
    </source>
</evidence>
<keyword evidence="1" id="KW-0472">Membrane</keyword>
<keyword evidence="1" id="KW-0812">Transmembrane</keyword>
<evidence type="ECO:0000313" key="3">
    <source>
        <dbReference type="Proteomes" id="UP000721415"/>
    </source>
</evidence>
<keyword evidence="3" id="KW-1185">Reference proteome</keyword>
<evidence type="ECO:0008006" key="4">
    <source>
        <dbReference type="Google" id="ProtNLM"/>
    </source>
</evidence>